<feature type="domain" description="PDZ" evidence="2">
    <location>
        <begin position="278"/>
        <end position="355"/>
    </location>
</feature>
<dbReference type="SMART" id="SM00228">
    <property type="entry name" value="PDZ"/>
    <property type="match status" value="1"/>
</dbReference>
<dbReference type="PaxDb" id="30732-ENSOMEP00000036165"/>
<dbReference type="GO" id="GO:0005096">
    <property type="term" value="F:GTPase activator activity"/>
    <property type="evidence" value="ECO:0007669"/>
    <property type="project" value="TreeGrafter"/>
</dbReference>
<proteinExistence type="predicted"/>
<dbReference type="InterPro" id="IPR041489">
    <property type="entry name" value="PDZ_6"/>
</dbReference>
<dbReference type="PROSITE" id="PS50106">
    <property type="entry name" value="PDZ"/>
    <property type="match status" value="1"/>
</dbReference>
<dbReference type="Gene3D" id="1.10.10.10">
    <property type="entry name" value="Winged helix-like DNA-binding domain superfamily/Winged helix DNA-binding domain"/>
    <property type="match status" value="2"/>
</dbReference>
<dbReference type="Pfam" id="PF00610">
    <property type="entry name" value="DEP"/>
    <property type="match status" value="2"/>
</dbReference>
<dbReference type="Ensembl" id="ENSOMET00000031545.1">
    <property type="protein sequence ID" value="ENSOMEP00000036165.1"/>
    <property type="gene ID" value="ENSOMEG00000000634.1"/>
</dbReference>
<dbReference type="GO" id="GO:0007186">
    <property type="term" value="P:G protein-coupled receptor signaling pathway"/>
    <property type="evidence" value="ECO:0007669"/>
    <property type="project" value="TreeGrafter"/>
</dbReference>
<dbReference type="InterPro" id="IPR051832">
    <property type="entry name" value="mTOR-Rac_regulators"/>
</dbReference>
<accession>A0A3B3E348</accession>
<dbReference type="GO" id="GO:0005886">
    <property type="term" value="C:plasma membrane"/>
    <property type="evidence" value="ECO:0007669"/>
    <property type="project" value="TreeGrafter"/>
</dbReference>
<evidence type="ECO:0000259" key="2">
    <source>
        <dbReference type="PROSITE" id="PS50106"/>
    </source>
</evidence>
<dbReference type="Gene3D" id="2.30.42.10">
    <property type="match status" value="1"/>
</dbReference>
<reference evidence="4" key="2">
    <citation type="submission" date="2025-09" db="UniProtKB">
        <authorList>
            <consortium name="Ensembl"/>
        </authorList>
    </citation>
    <scope>IDENTIFICATION</scope>
</reference>
<dbReference type="Proteomes" id="UP000261560">
    <property type="component" value="Unplaced"/>
</dbReference>
<organism evidence="4 5">
    <name type="scientific">Oryzias melastigma</name>
    <name type="common">Marine medaka</name>
    <dbReference type="NCBI Taxonomy" id="30732"/>
    <lineage>
        <taxon>Eukaryota</taxon>
        <taxon>Metazoa</taxon>
        <taxon>Chordata</taxon>
        <taxon>Craniata</taxon>
        <taxon>Vertebrata</taxon>
        <taxon>Euteleostomi</taxon>
        <taxon>Actinopterygii</taxon>
        <taxon>Neopterygii</taxon>
        <taxon>Teleostei</taxon>
        <taxon>Neoteleostei</taxon>
        <taxon>Acanthomorphata</taxon>
        <taxon>Ovalentaria</taxon>
        <taxon>Atherinomorphae</taxon>
        <taxon>Beloniformes</taxon>
        <taxon>Adrianichthyidae</taxon>
        <taxon>Oryziinae</taxon>
        <taxon>Oryzias</taxon>
    </lineage>
</organism>
<evidence type="ECO:0000259" key="3">
    <source>
        <dbReference type="PROSITE" id="PS50186"/>
    </source>
</evidence>
<dbReference type="GO" id="GO:0023051">
    <property type="term" value="P:regulation of signaling"/>
    <property type="evidence" value="ECO:0007669"/>
    <property type="project" value="TreeGrafter"/>
</dbReference>
<dbReference type="SUPFAM" id="SSF46785">
    <property type="entry name" value="Winged helix' DNA-binding domain"/>
    <property type="match status" value="2"/>
</dbReference>
<dbReference type="PANTHER" id="PTHR22829">
    <property type="entry name" value="DEP DOMAIN PROTEIN"/>
    <property type="match status" value="1"/>
</dbReference>
<name>A0A3B3E348_ORYME</name>
<protein>
    <submittedName>
        <fullName evidence="4">Si:dkeyp-97e7.9</fullName>
    </submittedName>
</protein>
<dbReference type="InterPro" id="IPR036390">
    <property type="entry name" value="WH_DNA-bd_sf"/>
</dbReference>
<sequence length="356" mass="40980">MERTCSMRRQTMARQHKAEVMIAGEQLRLRLHDGKLIKDRRYHLRTYPNCFVAQELIDWLVSHKEAMDRVTAVSLMQHLMDNDIIHHVCDKRPVFKDAKLLYRFRKDDGTFPFNTEVKIFMRGQQLYEHLIADKNSIMKLREEHGVSYQRCFPGYLLIDWLLQNGDVESRCQGLELCRALLEHGIIQHVTKKHDFFDSGLLYQFCINFRRRRRLSELLNEGKQDNEEGASTSQEDSLDSPFILRRSPPSEHTPFQSVLKRHVTCVELLAPGAPFIKKVLTVIGDPLGWGFVVRGAAPCYVQAVDPGSPAAAAGVKVRQFVCQVNGKTVLYQDYKSVTRLVMTGPRVVVLEVMEPLD</sequence>
<dbReference type="SMART" id="SM00049">
    <property type="entry name" value="DEP"/>
    <property type="match status" value="2"/>
</dbReference>
<evidence type="ECO:0000256" key="1">
    <source>
        <dbReference type="SAM" id="MobiDB-lite"/>
    </source>
</evidence>
<dbReference type="GeneTree" id="ENSGT00940000164411"/>
<dbReference type="GO" id="GO:0035556">
    <property type="term" value="P:intracellular signal transduction"/>
    <property type="evidence" value="ECO:0007669"/>
    <property type="project" value="InterPro"/>
</dbReference>
<dbReference type="STRING" id="30732.ENSOMEP00000036165"/>
<dbReference type="OMA" id="DIVHHCD"/>
<dbReference type="SUPFAM" id="SSF50156">
    <property type="entry name" value="PDZ domain-like"/>
    <property type="match status" value="1"/>
</dbReference>
<evidence type="ECO:0000313" key="4">
    <source>
        <dbReference type="Ensembl" id="ENSOMEP00000036165.1"/>
    </source>
</evidence>
<dbReference type="AlphaFoldDB" id="A0A3B3E348"/>
<dbReference type="InterPro" id="IPR036034">
    <property type="entry name" value="PDZ_sf"/>
</dbReference>
<feature type="domain" description="DEP" evidence="3">
    <location>
        <begin position="23"/>
        <end position="106"/>
    </location>
</feature>
<keyword evidence="5" id="KW-1185">Reference proteome</keyword>
<dbReference type="Pfam" id="PF17820">
    <property type="entry name" value="PDZ_6"/>
    <property type="match status" value="1"/>
</dbReference>
<dbReference type="GO" id="GO:0005085">
    <property type="term" value="F:guanyl-nucleotide exchange factor activity"/>
    <property type="evidence" value="ECO:0007669"/>
    <property type="project" value="TreeGrafter"/>
</dbReference>
<dbReference type="PROSITE" id="PS50186">
    <property type="entry name" value="DEP"/>
    <property type="match status" value="2"/>
</dbReference>
<dbReference type="InterPro" id="IPR000591">
    <property type="entry name" value="DEP_dom"/>
</dbReference>
<feature type="region of interest" description="Disordered" evidence="1">
    <location>
        <begin position="220"/>
        <end position="252"/>
    </location>
</feature>
<feature type="domain" description="DEP" evidence="3">
    <location>
        <begin position="132"/>
        <end position="206"/>
    </location>
</feature>
<dbReference type="PANTHER" id="PTHR22829:SF7">
    <property type="entry name" value="DEP DOMAIN-CONTAINING MTOR-INTERACTING PROTEIN"/>
    <property type="match status" value="1"/>
</dbReference>
<dbReference type="InterPro" id="IPR036388">
    <property type="entry name" value="WH-like_DNA-bd_sf"/>
</dbReference>
<dbReference type="InterPro" id="IPR001478">
    <property type="entry name" value="PDZ"/>
</dbReference>
<evidence type="ECO:0000313" key="5">
    <source>
        <dbReference type="Proteomes" id="UP000261560"/>
    </source>
</evidence>
<reference evidence="4" key="1">
    <citation type="submission" date="2025-08" db="UniProtKB">
        <authorList>
            <consortium name="Ensembl"/>
        </authorList>
    </citation>
    <scope>IDENTIFICATION</scope>
</reference>